<feature type="region of interest" description="Disordered" evidence="1">
    <location>
        <begin position="61"/>
        <end position="81"/>
    </location>
</feature>
<reference evidence="2 3" key="1">
    <citation type="journal article" date="2019" name="Nat. Ecol. Evol.">
        <title>Megaphylogeny resolves global patterns of mushroom evolution.</title>
        <authorList>
            <person name="Varga T."/>
            <person name="Krizsan K."/>
            <person name="Foldi C."/>
            <person name="Dima B."/>
            <person name="Sanchez-Garcia M."/>
            <person name="Sanchez-Ramirez S."/>
            <person name="Szollosi G.J."/>
            <person name="Szarkandi J.G."/>
            <person name="Papp V."/>
            <person name="Albert L."/>
            <person name="Andreopoulos W."/>
            <person name="Angelini C."/>
            <person name="Antonin V."/>
            <person name="Barry K.W."/>
            <person name="Bougher N.L."/>
            <person name="Buchanan P."/>
            <person name="Buyck B."/>
            <person name="Bense V."/>
            <person name="Catcheside P."/>
            <person name="Chovatia M."/>
            <person name="Cooper J."/>
            <person name="Damon W."/>
            <person name="Desjardin D."/>
            <person name="Finy P."/>
            <person name="Geml J."/>
            <person name="Haridas S."/>
            <person name="Hughes K."/>
            <person name="Justo A."/>
            <person name="Karasinski D."/>
            <person name="Kautmanova I."/>
            <person name="Kiss B."/>
            <person name="Kocsube S."/>
            <person name="Kotiranta H."/>
            <person name="LaButti K.M."/>
            <person name="Lechner B.E."/>
            <person name="Liimatainen K."/>
            <person name="Lipzen A."/>
            <person name="Lukacs Z."/>
            <person name="Mihaltcheva S."/>
            <person name="Morgado L.N."/>
            <person name="Niskanen T."/>
            <person name="Noordeloos M.E."/>
            <person name="Ohm R.A."/>
            <person name="Ortiz-Santana B."/>
            <person name="Ovrebo C."/>
            <person name="Racz N."/>
            <person name="Riley R."/>
            <person name="Savchenko A."/>
            <person name="Shiryaev A."/>
            <person name="Soop K."/>
            <person name="Spirin V."/>
            <person name="Szebenyi C."/>
            <person name="Tomsovsky M."/>
            <person name="Tulloss R.E."/>
            <person name="Uehling J."/>
            <person name="Grigoriev I.V."/>
            <person name="Vagvolgyi C."/>
            <person name="Papp T."/>
            <person name="Martin F.M."/>
            <person name="Miettinen O."/>
            <person name="Hibbett D.S."/>
            <person name="Nagy L.G."/>
        </authorList>
    </citation>
    <scope>NUCLEOTIDE SEQUENCE [LARGE SCALE GENOMIC DNA]</scope>
    <source>
        <strain evidence="2 3">OMC1185</strain>
    </source>
</reference>
<dbReference type="AlphaFoldDB" id="A0A5C3NAN7"/>
<evidence type="ECO:0000313" key="2">
    <source>
        <dbReference type="EMBL" id="TFK53038.1"/>
    </source>
</evidence>
<accession>A0A5C3NAN7</accession>
<feature type="region of interest" description="Disordered" evidence="1">
    <location>
        <begin position="17"/>
        <end position="46"/>
    </location>
</feature>
<dbReference type="Proteomes" id="UP000305948">
    <property type="component" value="Unassembled WGS sequence"/>
</dbReference>
<gene>
    <name evidence="2" type="ORF">OE88DRAFT_1656841</name>
</gene>
<proteinExistence type="predicted"/>
<dbReference type="EMBL" id="ML213508">
    <property type="protein sequence ID" value="TFK53038.1"/>
    <property type="molecule type" value="Genomic_DNA"/>
</dbReference>
<keyword evidence="3" id="KW-1185">Reference proteome</keyword>
<sequence length="329" mass="34299">MVANESKGAPHQTFAISADHIPPESPFCGSSFPPASSADPSSWHPTELVRRNPYRQAALSSGIGMSSASEGDVSNGYTSSVSAAGPGDGEIIVAESLPDGWSGAEGSDISLASSFDSPNIMPAEPAAVINPTAVLGWATGDLSRAAVMPQAAGTLPLNPPVAVPSAQRFISAFVADSLKAPSRDVPGVVTTTNDNPVAPARAKDLPSSFGMHRDTTGATIFLRSSLDRIAPPGAFHPGPIGQRVATRFRPLVRYLESQRLAGCPVTKKSLTKKFWAKPNLQREIGQGIKLKTYLGSAAAANIIDMSGGSTKNGKDRTITLKSRWHGATF</sequence>
<feature type="region of interest" description="Disordered" evidence="1">
    <location>
        <begin position="185"/>
        <end position="209"/>
    </location>
</feature>
<organism evidence="2 3">
    <name type="scientific">Heliocybe sulcata</name>
    <dbReference type="NCBI Taxonomy" id="5364"/>
    <lineage>
        <taxon>Eukaryota</taxon>
        <taxon>Fungi</taxon>
        <taxon>Dikarya</taxon>
        <taxon>Basidiomycota</taxon>
        <taxon>Agaricomycotina</taxon>
        <taxon>Agaricomycetes</taxon>
        <taxon>Gloeophyllales</taxon>
        <taxon>Gloeophyllaceae</taxon>
        <taxon>Heliocybe</taxon>
    </lineage>
</organism>
<protein>
    <submittedName>
        <fullName evidence="2">Uncharacterized protein</fullName>
    </submittedName>
</protein>
<evidence type="ECO:0000313" key="3">
    <source>
        <dbReference type="Proteomes" id="UP000305948"/>
    </source>
</evidence>
<name>A0A5C3NAN7_9AGAM</name>
<evidence type="ECO:0000256" key="1">
    <source>
        <dbReference type="SAM" id="MobiDB-lite"/>
    </source>
</evidence>
<feature type="compositionally biased region" description="Low complexity" evidence="1">
    <location>
        <begin position="30"/>
        <end position="42"/>
    </location>
</feature>